<dbReference type="InterPro" id="IPR003616">
    <property type="entry name" value="Post-SET_dom"/>
</dbReference>
<protein>
    <submittedName>
        <fullName evidence="12">Uncharacterized protein</fullName>
    </submittedName>
</protein>
<evidence type="ECO:0000259" key="11">
    <source>
        <dbReference type="PROSITE" id="PS51015"/>
    </source>
</evidence>
<reference evidence="12 13" key="1">
    <citation type="journal article" date="2020" name="IScience">
        <title>Genome Sequencing of the Endangered Kingdonia uniflora (Circaeasteraceae, Ranunculales) Reveals Potential Mechanisms of Evolutionary Specialization.</title>
        <authorList>
            <person name="Sun Y."/>
            <person name="Deng T."/>
            <person name="Zhang A."/>
            <person name="Moore M.J."/>
            <person name="Landis J.B."/>
            <person name="Lin N."/>
            <person name="Zhang H."/>
            <person name="Zhang X."/>
            <person name="Huang J."/>
            <person name="Zhang X."/>
            <person name="Sun H."/>
            <person name="Wang H."/>
        </authorList>
    </citation>
    <scope>NUCLEOTIDE SEQUENCE [LARGE SCALE GENOMIC DNA]</scope>
    <source>
        <strain evidence="12">TB1705</strain>
        <tissue evidence="12">Leaf</tissue>
    </source>
</reference>
<accession>A0A7J7MZA8</accession>
<keyword evidence="5" id="KW-0949">S-adenosyl-L-methionine</keyword>
<dbReference type="Pfam" id="PF02182">
    <property type="entry name" value="SAD_SRA"/>
    <property type="match status" value="1"/>
</dbReference>
<dbReference type="InterPro" id="IPR015947">
    <property type="entry name" value="PUA-like_sf"/>
</dbReference>
<evidence type="ECO:0000259" key="9">
    <source>
        <dbReference type="PROSITE" id="PS50867"/>
    </source>
</evidence>
<dbReference type="InterPro" id="IPR051357">
    <property type="entry name" value="H3K9_HMTase_SUVAR3-9"/>
</dbReference>
<dbReference type="SUPFAM" id="SSF88697">
    <property type="entry name" value="PUA domain-like"/>
    <property type="match status" value="1"/>
</dbReference>
<dbReference type="GO" id="GO:0032259">
    <property type="term" value="P:methylation"/>
    <property type="evidence" value="ECO:0007669"/>
    <property type="project" value="UniProtKB-KW"/>
</dbReference>
<dbReference type="GO" id="GO:0005634">
    <property type="term" value="C:nucleus"/>
    <property type="evidence" value="ECO:0007669"/>
    <property type="project" value="UniProtKB-SubCell"/>
</dbReference>
<dbReference type="PROSITE" id="PS50868">
    <property type="entry name" value="POST_SET"/>
    <property type="match status" value="1"/>
</dbReference>
<evidence type="ECO:0000256" key="7">
    <source>
        <dbReference type="PROSITE-ProRule" id="PRU00358"/>
    </source>
</evidence>
<evidence type="ECO:0000313" key="13">
    <source>
        <dbReference type="Proteomes" id="UP000541444"/>
    </source>
</evidence>
<dbReference type="GO" id="GO:0005694">
    <property type="term" value="C:chromosome"/>
    <property type="evidence" value="ECO:0007669"/>
    <property type="project" value="UniProtKB-SubCell"/>
</dbReference>
<keyword evidence="6 7" id="KW-0539">Nucleus</keyword>
<dbReference type="Gene3D" id="2.30.280.10">
    <property type="entry name" value="SRA-YDG"/>
    <property type="match status" value="1"/>
</dbReference>
<dbReference type="InterPro" id="IPR001214">
    <property type="entry name" value="SET_dom"/>
</dbReference>
<dbReference type="PROSITE" id="PS50867">
    <property type="entry name" value="PRE_SET"/>
    <property type="match status" value="1"/>
</dbReference>
<dbReference type="PANTHER" id="PTHR45660">
    <property type="entry name" value="HISTONE-LYSINE N-METHYLTRANSFERASE SETMAR"/>
    <property type="match status" value="1"/>
</dbReference>
<gene>
    <name evidence="12" type="ORF">GIB67_018872</name>
</gene>
<comment type="caution">
    <text evidence="12">The sequence shown here is derived from an EMBL/GenBank/DDBJ whole genome shotgun (WGS) entry which is preliminary data.</text>
</comment>
<dbReference type="AlphaFoldDB" id="A0A7J7MZA8"/>
<keyword evidence="4" id="KW-0808">Transferase</keyword>
<feature type="domain" description="Post-SET" evidence="10">
    <location>
        <begin position="638"/>
        <end position="654"/>
    </location>
</feature>
<evidence type="ECO:0000256" key="2">
    <source>
        <dbReference type="ARBA" id="ARBA00022454"/>
    </source>
</evidence>
<dbReference type="GO" id="GO:0008270">
    <property type="term" value="F:zinc ion binding"/>
    <property type="evidence" value="ECO:0007669"/>
    <property type="project" value="InterPro"/>
</dbReference>
<organism evidence="12 13">
    <name type="scientific">Kingdonia uniflora</name>
    <dbReference type="NCBI Taxonomy" id="39325"/>
    <lineage>
        <taxon>Eukaryota</taxon>
        <taxon>Viridiplantae</taxon>
        <taxon>Streptophyta</taxon>
        <taxon>Embryophyta</taxon>
        <taxon>Tracheophyta</taxon>
        <taxon>Spermatophyta</taxon>
        <taxon>Magnoliopsida</taxon>
        <taxon>Ranunculales</taxon>
        <taxon>Circaeasteraceae</taxon>
        <taxon>Kingdonia</taxon>
    </lineage>
</organism>
<dbReference type="PANTHER" id="PTHR45660:SF94">
    <property type="entry name" value="HISTONE-LYSINE N-METHYLTRANSFERASE, H3 LYSINE-9 SPECIFIC SUVH4"/>
    <property type="match status" value="1"/>
</dbReference>
<dbReference type="InterPro" id="IPR036987">
    <property type="entry name" value="SRA-YDG_sf"/>
</dbReference>
<evidence type="ECO:0000256" key="6">
    <source>
        <dbReference type="ARBA" id="ARBA00023242"/>
    </source>
</evidence>
<dbReference type="SMART" id="SM00317">
    <property type="entry name" value="SET"/>
    <property type="match status" value="1"/>
</dbReference>
<evidence type="ECO:0000259" key="10">
    <source>
        <dbReference type="PROSITE" id="PS50868"/>
    </source>
</evidence>
<evidence type="ECO:0000313" key="12">
    <source>
        <dbReference type="EMBL" id="KAF6160092.1"/>
    </source>
</evidence>
<feature type="domain" description="Pre-SET" evidence="9">
    <location>
        <begin position="489"/>
        <end position="550"/>
    </location>
</feature>
<dbReference type="EMBL" id="JACGCM010001173">
    <property type="protein sequence ID" value="KAF6160092.1"/>
    <property type="molecule type" value="Genomic_DNA"/>
</dbReference>
<keyword evidence="3" id="KW-0489">Methyltransferase</keyword>
<sequence>MAIITDFVEDVDVTEEEIVVVEESSGRRVSARIKNKVVKRKALIDEETERVVKKKRVKAKAAQVSFTRGAIPLRVHDPSTGSIETHFGESSNDLDVAVADVNGEIDQDDVADITGDEYVGKDCDLVAIAVVKETLRTFNKNYLQSVQEEESRCKKGEVTAPRSPSPKDLLAHSPSKSEASADFVCVEENKCMKENPMVLKPPKGPKHRKGPKPSSPSKSEGATTGVDKNSSKRPDLKALTKMYVSKTAINTEKRIGHIPGVYVGFQFFSRAEMCAVGAHSHWLSGIDYIGAGQQKKGKYKNYTLPLAVSVVVSGMYEDDVDNSDDIIYTGQGGNDLLGNKSQMADQKLERGNLALKNNLDQSLPVRVTRGHKCGTSYAGKIYTYDGLYQVVKHWVEYGVSKFIVHKYRLRRLGGQPALTTNQVQFTRKNAKEAIGELRGLVCTDISGGQERVPIHATNVVDDAPIAPMGFEYQKLMQIDESVTLSKRAGGCKCKGMCNPNTCACAKLNGDDFPYVRKDGGRLVEAKDVVYECGTYCGCGSDCLNRTSQQGLKFRLEVFRTQNKGWAVRSWDHIPAGAPVCEYRGKLMRTDDIDHTCGNSYIFDIDCEQTIRGLDGREELTYDYGYALDSVLGPTGEIQRMDCHCGAAHCRKRLY</sequence>
<dbReference type="SMART" id="SM00468">
    <property type="entry name" value="PreSET"/>
    <property type="match status" value="1"/>
</dbReference>
<evidence type="ECO:0000256" key="3">
    <source>
        <dbReference type="ARBA" id="ARBA00022603"/>
    </source>
</evidence>
<feature type="region of interest" description="Disordered" evidence="8">
    <location>
        <begin position="146"/>
        <end position="175"/>
    </location>
</feature>
<dbReference type="SUPFAM" id="SSF82199">
    <property type="entry name" value="SET domain"/>
    <property type="match status" value="1"/>
</dbReference>
<dbReference type="GO" id="GO:0042054">
    <property type="term" value="F:histone methyltransferase activity"/>
    <property type="evidence" value="ECO:0007669"/>
    <property type="project" value="InterPro"/>
</dbReference>
<dbReference type="OrthoDB" id="5792673at2759"/>
<keyword evidence="2" id="KW-0158">Chromosome</keyword>
<feature type="domain" description="YDG" evidence="11">
    <location>
        <begin position="256"/>
        <end position="411"/>
    </location>
</feature>
<feature type="region of interest" description="Disordered" evidence="8">
    <location>
        <begin position="195"/>
        <end position="234"/>
    </location>
</feature>
<evidence type="ECO:0000256" key="5">
    <source>
        <dbReference type="ARBA" id="ARBA00022691"/>
    </source>
</evidence>
<evidence type="ECO:0000256" key="4">
    <source>
        <dbReference type="ARBA" id="ARBA00022679"/>
    </source>
</evidence>
<dbReference type="SMART" id="SM00466">
    <property type="entry name" value="SRA"/>
    <property type="match status" value="1"/>
</dbReference>
<dbReference type="InterPro" id="IPR007728">
    <property type="entry name" value="Pre-SET_dom"/>
</dbReference>
<dbReference type="Gene3D" id="2.170.270.10">
    <property type="entry name" value="SET domain"/>
    <property type="match status" value="2"/>
</dbReference>
<proteinExistence type="predicted"/>
<evidence type="ECO:0000256" key="1">
    <source>
        <dbReference type="ARBA" id="ARBA00004286"/>
    </source>
</evidence>
<dbReference type="Proteomes" id="UP000541444">
    <property type="component" value="Unassembled WGS sequence"/>
</dbReference>
<name>A0A7J7MZA8_9MAGN</name>
<evidence type="ECO:0000256" key="8">
    <source>
        <dbReference type="SAM" id="MobiDB-lite"/>
    </source>
</evidence>
<dbReference type="SMART" id="SM00508">
    <property type="entry name" value="PostSET"/>
    <property type="match status" value="1"/>
</dbReference>
<dbReference type="InterPro" id="IPR003105">
    <property type="entry name" value="SRA_YDG"/>
</dbReference>
<keyword evidence="13" id="KW-1185">Reference proteome</keyword>
<comment type="subcellular location">
    <subcellularLocation>
        <location evidence="1">Chromosome</location>
    </subcellularLocation>
    <subcellularLocation>
        <location evidence="7">Nucleus</location>
    </subcellularLocation>
</comment>
<dbReference type="GO" id="GO:0003690">
    <property type="term" value="F:double-stranded DNA binding"/>
    <property type="evidence" value="ECO:0007669"/>
    <property type="project" value="TreeGrafter"/>
</dbReference>
<dbReference type="InterPro" id="IPR046341">
    <property type="entry name" value="SET_dom_sf"/>
</dbReference>
<dbReference type="PROSITE" id="PS51015">
    <property type="entry name" value="YDG"/>
    <property type="match status" value="1"/>
</dbReference>
<dbReference type="Pfam" id="PF05033">
    <property type="entry name" value="Pre-SET"/>
    <property type="match status" value="1"/>
</dbReference>